<proteinExistence type="predicted"/>
<dbReference type="Pfam" id="PF10708">
    <property type="entry name" value="DUF2510"/>
    <property type="match status" value="1"/>
</dbReference>
<dbReference type="Proteomes" id="UP001597347">
    <property type="component" value="Unassembled WGS sequence"/>
</dbReference>
<evidence type="ECO:0000313" key="2">
    <source>
        <dbReference type="EMBL" id="MFD1722846.1"/>
    </source>
</evidence>
<evidence type="ECO:0000259" key="1">
    <source>
        <dbReference type="Pfam" id="PF10708"/>
    </source>
</evidence>
<feature type="domain" description="DUF2510" evidence="1">
    <location>
        <begin position="8"/>
        <end position="36"/>
    </location>
</feature>
<sequence length="58" mass="6814">MNALTLAAGWYTDPADAAFLRFWNGSDWSEHVKPRPGLPVRLQQDRRRAFFRARRRIA</sequence>
<comment type="caution">
    <text evidence="2">The sequence shown here is derived from an EMBL/GenBank/DDBJ whole genome shotgun (WGS) entry which is preliminary data.</text>
</comment>
<reference evidence="3" key="1">
    <citation type="journal article" date="2019" name="Int. J. Syst. Evol. Microbiol.">
        <title>The Global Catalogue of Microorganisms (GCM) 10K type strain sequencing project: providing services to taxonomists for standard genome sequencing and annotation.</title>
        <authorList>
            <consortium name="The Broad Institute Genomics Platform"/>
            <consortium name="The Broad Institute Genome Sequencing Center for Infectious Disease"/>
            <person name="Wu L."/>
            <person name="Ma J."/>
        </authorList>
    </citation>
    <scope>NUCLEOTIDE SEQUENCE [LARGE SCALE GENOMIC DNA]</scope>
    <source>
        <strain evidence="3">CGMCC 1.12471</strain>
    </source>
</reference>
<protein>
    <submittedName>
        <fullName evidence="2">DUF2510 domain-containing protein</fullName>
    </submittedName>
</protein>
<accession>A0ABW4LKY4</accession>
<dbReference type="EMBL" id="JBHUEA010000030">
    <property type="protein sequence ID" value="MFD1722846.1"/>
    <property type="molecule type" value="Genomic_DNA"/>
</dbReference>
<gene>
    <name evidence="2" type="ORF">ACFSBI_14930</name>
</gene>
<dbReference type="RefSeq" id="WP_377936308.1">
    <property type="nucleotide sequence ID" value="NZ_JBHUEA010000030.1"/>
</dbReference>
<keyword evidence="3" id="KW-1185">Reference proteome</keyword>
<organism evidence="2 3">
    <name type="scientific">Amnibacterium endophyticum</name>
    <dbReference type="NCBI Taxonomy" id="2109337"/>
    <lineage>
        <taxon>Bacteria</taxon>
        <taxon>Bacillati</taxon>
        <taxon>Actinomycetota</taxon>
        <taxon>Actinomycetes</taxon>
        <taxon>Micrococcales</taxon>
        <taxon>Microbacteriaceae</taxon>
        <taxon>Amnibacterium</taxon>
    </lineage>
</organism>
<evidence type="ECO:0000313" key="3">
    <source>
        <dbReference type="Proteomes" id="UP001597347"/>
    </source>
</evidence>
<name>A0ABW4LKY4_9MICO</name>
<dbReference type="InterPro" id="IPR018929">
    <property type="entry name" value="DUF2510"/>
</dbReference>